<gene>
    <name evidence="1" type="ORF">A5630_07300</name>
</gene>
<evidence type="ECO:0000313" key="2">
    <source>
        <dbReference type="Proteomes" id="UP000093898"/>
    </source>
</evidence>
<reference evidence="2" key="1">
    <citation type="submission" date="2016-06" db="EMBL/GenBank/DDBJ databases">
        <authorList>
            <person name="Sutton G."/>
            <person name="Brinkac L."/>
            <person name="Sanka R."/>
            <person name="Adams M."/>
            <person name="Lau E."/>
            <person name="Garcia-Basteiro A."/>
            <person name="Lopez-Varela E."/>
            <person name="Palencia S."/>
        </authorList>
    </citation>
    <scope>NUCLEOTIDE SEQUENCE [LARGE SCALE GENOMIC DNA]</scope>
    <source>
        <strain evidence="2">1127319.6</strain>
    </source>
</reference>
<dbReference type="Proteomes" id="UP000093898">
    <property type="component" value="Unassembled WGS sequence"/>
</dbReference>
<dbReference type="AlphaFoldDB" id="A0A1A3GLJ7"/>
<comment type="caution">
    <text evidence="1">The sequence shown here is derived from an EMBL/GenBank/DDBJ whole genome shotgun (WGS) entry which is preliminary data.</text>
</comment>
<evidence type="ECO:0000313" key="1">
    <source>
        <dbReference type="EMBL" id="OBJ36193.1"/>
    </source>
</evidence>
<organism evidence="1 2">
    <name type="scientific">Mycolicibacterium mucogenicum</name>
    <name type="common">Mycobacterium mucogenicum</name>
    <dbReference type="NCBI Taxonomy" id="56689"/>
    <lineage>
        <taxon>Bacteria</taxon>
        <taxon>Bacillati</taxon>
        <taxon>Actinomycetota</taxon>
        <taxon>Actinomycetes</taxon>
        <taxon>Mycobacteriales</taxon>
        <taxon>Mycobacteriaceae</taxon>
        <taxon>Mycolicibacterium</taxon>
    </lineage>
</organism>
<sequence>MFVIATYLQDSNGWQLPTKTASSITERRAAVERIDDIDLGSIGNMTTPLRASRTAPNARTMLQEFVFG</sequence>
<protein>
    <submittedName>
        <fullName evidence="1">Uncharacterized protein</fullName>
    </submittedName>
</protein>
<proteinExistence type="predicted"/>
<dbReference type="EMBL" id="LZLC01000250">
    <property type="protein sequence ID" value="OBJ36193.1"/>
    <property type="molecule type" value="Genomic_DNA"/>
</dbReference>
<name>A0A1A3GLJ7_MYCMU</name>
<accession>A0A1A3GLJ7</accession>